<dbReference type="Proteomes" id="UP001235840">
    <property type="component" value="Unassembled WGS sequence"/>
</dbReference>
<dbReference type="RefSeq" id="WP_307398274.1">
    <property type="nucleotide sequence ID" value="NZ_BAAADK010000005.1"/>
</dbReference>
<sequence>MINVFQRNSHAQLYLKNISTGEEKNIPTDIQTKKMVGLRVKDVNHWVILEPSDGLHQYTLSTTKELGIPIEKFEINVNTGAVKRLE</sequence>
<evidence type="ECO:0008006" key="3">
    <source>
        <dbReference type="Google" id="ProtNLM"/>
    </source>
</evidence>
<evidence type="ECO:0000313" key="2">
    <source>
        <dbReference type="Proteomes" id="UP001235840"/>
    </source>
</evidence>
<name>A0ABT9W5V0_9BACI</name>
<reference evidence="1 2" key="1">
    <citation type="submission" date="2023-07" db="EMBL/GenBank/DDBJ databases">
        <title>Genomic Encyclopedia of Type Strains, Phase IV (KMG-IV): sequencing the most valuable type-strain genomes for metagenomic binning, comparative biology and taxonomic classification.</title>
        <authorList>
            <person name="Goeker M."/>
        </authorList>
    </citation>
    <scope>NUCLEOTIDE SEQUENCE [LARGE SCALE GENOMIC DNA]</scope>
    <source>
        <strain evidence="1 2">DSM 12751</strain>
    </source>
</reference>
<proteinExistence type="predicted"/>
<keyword evidence="2" id="KW-1185">Reference proteome</keyword>
<accession>A0ABT9W5V0</accession>
<evidence type="ECO:0000313" key="1">
    <source>
        <dbReference type="EMBL" id="MDQ0168500.1"/>
    </source>
</evidence>
<comment type="caution">
    <text evidence="1">The sequence shown here is derived from an EMBL/GenBank/DDBJ whole genome shotgun (WGS) entry which is preliminary data.</text>
</comment>
<gene>
    <name evidence="1" type="ORF">J2S11_004462</name>
</gene>
<dbReference type="EMBL" id="JAUSTY010000035">
    <property type="protein sequence ID" value="MDQ0168500.1"/>
    <property type="molecule type" value="Genomic_DNA"/>
</dbReference>
<protein>
    <recommendedName>
        <fullName evidence="3">PepSY domain-containing protein</fullName>
    </recommendedName>
</protein>
<organism evidence="1 2">
    <name type="scientific">Caldalkalibacillus horti</name>
    <dbReference type="NCBI Taxonomy" id="77523"/>
    <lineage>
        <taxon>Bacteria</taxon>
        <taxon>Bacillati</taxon>
        <taxon>Bacillota</taxon>
        <taxon>Bacilli</taxon>
        <taxon>Bacillales</taxon>
        <taxon>Bacillaceae</taxon>
        <taxon>Caldalkalibacillus</taxon>
    </lineage>
</organism>